<name>A0A857J810_9BURK</name>
<reference evidence="2 3" key="1">
    <citation type="submission" date="2020-01" db="EMBL/GenBank/DDBJ databases">
        <title>Genome sequencing of strain KACC 21265.</title>
        <authorList>
            <person name="Heo J."/>
            <person name="Kim S.-J."/>
            <person name="Kim J.-S."/>
            <person name="Hong S.-B."/>
            <person name="Kwon S.-W."/>
        </authorList>
    </citation>
    <scope>NUCLEOTIDE SEQUENCE [LARGE SCALE GENOMIC DNA]</scope>
    <source>
        <strain evidence="2 3">KACC 21265</strain>
    </source>
</reference>
<dbReference type="PIRSF" id="PIRSF034565">
    <property type="entry name" value="UCP034565"/>
    <property type="match status" value="1"/>
</dbReference>
<evidence type="ECO:0000259" key="1">
    <source>
        <dbReference type="Pfam" id="PF04233"/>
    </source>
</evidence>
<evidence type="ECO:0000313" key="2">
    <source>
        <dbReference type="EMBL" id="QHJ00105.1"/>
    </source>
</evidence>
<organism evidence="2 3">
    <name type="scientific">Xylophilus rhododendri</name>
    <dbReference type="NCBI Taxonomy" id="2697032"/>
    <lineage>
        <taxon>Bacteria</taxon>
        <taxon>Pseudomonadati</taxon>
        <taxon>Pseudomonadota</taxon>
        <taxon>Betaproteobacteria</taxon>
        <taxon>Burkholderiales</taxon>
        <taxon>Xylophilus</taxon>
    </lineage>
</organism>
<dbReference type="InterPro" id="IPR017029">
    <property type="entry name" value="Phage_head_put"/>
</dbReference>
<proteinExistence type="predicted"/>
<dbReference type="EMBL" id="CP047650">
    <property type="protein sequence ID" value="QHJ00105.1"/>
    <property type="molecule type" value="Genomic_DNA"/>
</dbReference>
<dbReference type="KEGG" id="xyk:GT347_20250"/>
<keyword evidence="3" id="KW-1185">Reference proteome</keyword>
<accession>A0A857J810</accession>
<dbReference type="AlphaFoldDB" id="A0A857J810"/>
<dbReference type="InterPro" id="IPR006528">
    <property type="entry name" value="Phage_head_morphogenesis_dom"/>
</dbReference>
<gene>
    <name evidence="2" type="ORF">GT347_20250</name>
</gene>
<dbReference type="Proteomes" id="UP000464787">
    <property type="component" value="Chromosome"/>
</dbReference>
<feature type="domain" description="Phage head morphogenesis" evidence="1">
    <location>
        <begin position="149"/>
        <end position="272"/>
    </location>
</feature>
<dbReference type="Pfam" id="PF04233">
    <property type="entry name" value="Phage_Mu_F"/>
    <property type="match status" value="1"/>
</dbReference>
<sequence>MAETVNERLRDAAISHEVDLRQYSASVVHKIIAVLNRSDERLFEQLTAALAQVEPSTFAVDRLESLLGSVRATNVQAYNQVERDLTAELRDFAGYEVDFQSTTLRDVMPQPVPVAVVSVDQVYAAAMARPFQGGLLKQWIADQKAGKAKKIRQVVAQGFVEGRTTDQIVRDLRGTRAKGYADGLLEISRRDAQSVVQTALGHMAGFVQDRVAEANEDIIKAVRWSATLDLRTSPICRVRDGKTYTPAGHKPIGHTLPWLAGPGRAHWRCRSAQAIVTKSWQELSGVPGIPEFTPSQRASMDGQVPAETTYPQWLAKQSAARQDQVLGPARAKLLRDGGLELKDLYGAKGQPLTLDQLRERDAAAFSKAGI</sequence>
<protein>
    <recommendedName>
        <fullName evidence="1">Phage head morphogenesis domain-containing protein</fullName>
    </recommendedName>
</protein>
<evidence type="ECO:0000313" key="3">
    <source>
        <dbReference type="Proteomes" id="UP000464787"/>
    </source>
</evidence>
<dbReference type="RefSeq" id="WP_160553915.1">
    <property type="nucleotide sequence ID" value="NZ_CP047650.1"/>
</dbReference>